<gene>
    <name evidence="1" type="ORF">BEI61_04008</name>
</gene>
<evidence type="ECO:0000313" key="1">
    <source>
        <dbReference type="EMBL" id="ODM03214.1"/>
    </source>
</evidence>
<dbReference type="RefSeq" id="WP_069153743.1">
    <property type="nucleotide sequence ID" value="NZ_MCGH01000003.1"/>
</dbReference>
<dbReference type="AlphaFoldDB" id="A0A1E3A377"/>
<dbReference type="InterPro" id="IPR038667">
    <property type="entry name" value="XkdH-like_sf"/>
</dbReference>
<protein>
    <submittedName>
        <fullName evidence="1">Uncharacterized protein</fullName>
    </submittedName>
</protein>
<comment type="caution">
    <text evidence="1">The sequence shown here is derived from an EMBL/GenBank/DDBJ whole genome shotgun (WGS) entry which is preliminary data.</text>
</comment>
<dbReference type="Proteomes" id="UP000094067">
    <property type="component" value="Unassembled WGS sequence"/>
</dbReference>
<name>A0A1E3A377_9FIRM</name>
<dbReference type="Gene3D" id="2.40.10.370">
    <property type="entry name" value="Protein of unknown function DUF3599"/>
    <property type="match status" value="1"/>
</dbReference>
<reference evidence="1 2" key="1">
    <citation type="submission" date="2016-07" db="EMBL/GenBank/DDBJ databases">
        <title>Characterization of isolates of Eisenbergiella tayi derived from blood cultures, using whole genome sequencing.</title>
        <authorList>
            <person name="Burdz T."/>
            <person name="Wiebe D."/>
            <person name="Huynh C."/>
            <person name="Bernard K."/>
        </authorList>
    </citation>
    <scope>NUCLEOTIDE SEQUENCE [LARGE SCALE GENOMIC DNA]</scope>
    <source>
        <strain evidence="1 2">NML 110608</strain>
    </source>
</reference>
<organism evidence="1 2">
    <name type="scientific">Eisenbergiella tayi</name>
    <dbReference type="NCBI Taxonomy" id="1432052"/>
    <lineage>
        <taxon>Bacteria</taxon>
        <taxon>Bacillati</taxon>
        <taxon>Bacillota</taxon>
        <taxon>Clostridia</taxon>
        <taxon>Lachnospirales</taxon>
        <taxon>Lachnospiraceae</taxon>
        <taxon>Eisenbergiella</taxon>
    </lineage>
</organism>
<proteinExistence type="predicted"/>
<accession>A0A1E3A377</accession>
<sequence length="111" mass="12793">MVNPYAVMYDARMTVRRWQDVEKDGFTSQKTVEICTDRPCRYSSSGQAVVGAPNPSIQNRHTLFCGIEEDIREGDEVVVTMRTGKRVTLKLGECHPYTYQWQCEVERDDNV</sequence>
<evidence type="ECO:0000313" key="2">
    <source>
        <dbReference type="Proteomes" id="UP000094067"/>
    </source>
</evidence>
<dbReference type="EMBL" id="MCGH01000003">
    <property type="protein sequence ID" value="ODM03214.1"/>
    <property type="molecule type" value="Genomic_DNA"/>
</dbReference>